<protein>
    <submittedName>
        <fullName evidence="1">Uncharacterized protein</fullName>
    </submittedName>
</protein>
<proteinExistence type="predicted"/>
<evidence type="ECO:0000313" key="2">
    <source>
        <dbReference type="Proteomes" id="UP000831701"/>
    </source>
</evidence>
<comment type="caution">
    <text evidence="1">The sequence shown here is derived from an EMBL/GenBank/DDBJ whole genome shotgun (WGS) entry which is preliminary data.</text>
</comment>
<evidence type="ECO:0000313" key="1">
    <source>
        <dbReference type="EMBL" id="KAI3366110.1"/>
    </source>
</evidence>
<organism evidence="1 2">
    <name type="scientific">Scortum barcoo</name>
    <name type="common">barcoo grunter</name>
    <dbReference type="NCBI Taxonomy" id="214431"/>
    <lineage>
        <taxon>Eukaryota</taxon>
        <taxon>Metazoa</taxon>
        <taxon>Chordata</taxon>
        <taxon>Craniata</taxon>
        <taxon>Vertebrata</taxon>
        <taxon>Euteleostomi</taxon>
        <taxon>Actinopterygii</taxon>
        <taxon>Neopterygii</taxon>
        <taxon>Teleostei</taxon>
        <taxon>Neoteleostei</taxon>
        <taxon>Acanthomorphata</taxon>
        <taxon>Eupercaria</taxon>
        <taxon>Centrarchiformes</taxon>
        <taxon>Terapontoidei</taxon>
        <taxon>Terapontidae</taxon>
        <taxon>Scortum</taxon>
    </lineage>
</organism>
<reference evidence="1" key="1">
    <citation type="submission" date="2022-04" db="EMBL/GenBank/DDBJ databases">
        <title>Jade perch genome.</title>
        <authorList>
            <person name="Chao B."/>
        </authorList>
    </citation>
    <scope>NUCLEOTIDE SEQUENCE</scope>
    <source>
        <strain evidence="1">CB-2022</strain>
    </source>
</reference>
<sequence>MPSPFPPKIHTNTWPQEQNLGICRTQQTSQPPASPVRMHISSPFLSLGIAFHRPVIMTKRLMPLTMLSYAGCSLLILSASLAGASLAEMVFRCPGCTAERQALCPKLTEPCAEIVREPGCGCCPVCARQEGETCGVYTPRCSTGLRCYPTPDSELPLEQLVQGQGQCRRKVDTEAAAYSQEQREQTSGQCFSKNRGICAILPPGVNFTCTRAKNLLVPIEIQNNFPPSFLVKGDLRQYKHCEAVEPLPEQGVSEVPAIRKPSKETTWLGPKESAVRQHRQEMKTKMKTNKVEEVKPTRPKQTQCQQELDQILERISKMPFRDNRGPLEDLYALHIPNCDKRGQYNLKQCKMSIHGQRGECWCVNPYTGRPIPSAPTVRGDPNCSQYLRELELELPDMAQI</sequence>
<dbReference type="Proteomes" id="UP000831701">
    <property type="component" value="Chromosome 11"/>
</dbReference>
<dbReference type="EMBL" id="CM041541">
    <property type="protein sequence ID" value="KAI3366110.1"/>
    <property type="molecule type" value="Genomic_DNA"/>
</dbReference>
<accession>A0ACB8WDL1</accession>
<keyword evidence="2" id="KW-1185">Reference proteome</keyword>
<gene>
    <name evidence="1" type="ORF">L3Q82_009933</name>
</gene>
<name>A0ACB8WDL1_9TELE</name>